<proteinExistence type="predicted"/>
<gene>
    <name evidence="1" type="ORF">AK812_SmicGene22818</name>
</gene>
<organism evidence="1 2">
    <name type="scientific">Symbiodinium microadriaticum</name>
    <name type="common">Dinoflagellate</name>
    <name type="synonym">Zooxanthella microadriatica</name>
    <dbReference type="NCBI Taxonomy" id="2951"/>
    <lineage>
        <taxon>Eukaryota</taxon>
        <taxon>Sar</taxon>
        <taxon>Alveolata</taxon>
        <taxon>Dinophyceae</taxon>
        <taxon>Suessiales</taxon>
        <taxon>Symbiodiniaceae</taxon>
        <taxon>Symbiodinium</taxon>
    </lineage>
</organism>
<protein>
    <submittedName>
        <fullName evidence="1">Uncharacterized protein</fullName>
    </submittedName>
</protein>
<dbReference type="Proteomes" id="UP000186817">
    <property type="component" value="Unassembled WGS sequence"/>
</dbReference>
<dbReference type="OrthoDB" id="10301505at2759"/>
<name>A0A1Q9DIQ8_SYMMI</name>
<evidence type="ECO:0000313" key="1">
    <source>
        <dbReference type="EMBL" id="OLP95072.1"/>
    </source>
</evidence>
<sequence length="187" mass="20771">MKAAAALADAHCDAADVCNLPAPRSRLRDRSGFDSYLGPPVVRSQRLGTARGASFLGLVRSSFDEVKAAPGEEPAPAPGEEKETLKEAERHFVVCKHKLPPGEPRACEMATFEACEDKCKEHFTGDPFCFDTCISHCVIGRNIHKEMRVEPNCYMEKIDPGSLEGALPAHKEPGFYDEIYREKDYQW</sequence>
<dbReference type="EMBL" id="LSRX01000517">
    <property type="protein sequence ID" value="OLP95072.1"/>
    <property type="molecule type" value="Genomic_DNA"/>
</dbReference>
<accession>A0A1Q9DIQ8</accession>
<evidence type="ECO:0000313" key="2">
    <source>
        <dbReference type="Proteomes" id="UP000186817"/>
    </source>
</evidence>
<comment type="caution">
    <text evidence="1">The sequence shown here is derived from an EMBL/GenBank/DDBJ whole genome shotgun (WGS) entry which is preliminary data.</text>
</comment>
<reference evidence="1 2" key="1">
    <citation type="submission" date="2016-02" db="EMBL/GenBank/DDBJ databases">
        <title>Genome analysis of coral dinoflagellate symbionts highlights evolutionary adaptations to a symbiotic lifestyle.</title>
        <authorList>
            <person name="Aranda M."/>
            <person name="Li Y."/>
            <person name="Liew Y.J."/>
            <person name="Baumgarten S."/>
            <person name="Simakov O."/>
            <person name="Wilson M."/>
            <person name="Piel J."/>
            <person name="Ashoor H."/>
            <person name="Bougouffa S."/>
            <person name="Bajic V.B."/>
            <person name="Ryu T."/>
            <person name="Ravasi T."/>
            <person name="Bayer T."/>
            <person name="Micklem G."/>
            <person name="Kim H."/>
            <person name="Bhak J."/>
            <person name="Lajeunesse T.C."/>
            <person name="Voolstra C.R."/>
        </authorList>
    </citation>
    <scope>NUCLEOTIDE SEQUENCE [LARGE SCALE GENOMIC DNA]</scope>
    <source>
        <strain evidence="1 2">CCMP2467</strain>
    </source>
</reference>
<dbReference type="AlphaFoldDB" id="A0A1Q9DIQ8"/>
<keyword evidence="2" id="KW-1185">Reference proteome</keyword>